<feature type="compositionally biased region" description="Basic and acidic residues" evidence="3">
    <location>
        <begin position="542"/>
        <end position="564"/>
    </location>
</feature>
<evidence type="ECO:0000256" key="2">
    <source>
        <dbReference type="ARBA" id="ARBA00019876"/>
    </source>
</evidence>
<evidence type="ECO:0000313" key="4">
    <source>
        <dbReference type="EMBL" id="KZC09742.1"/>
    </source>
</evidence>
<dbReference type="Pfam" id="PF10309">
    <property type="entry name" value="NCBP3"/>
    <property type="match status" value="1"/>
</dbReference>
<evidence type="ECO:0000313" key="5">
    <source>
        <dbReference type="Proteomes" id="UP000076502"/>
    </source>
</evidence>
<feature type="region of interest" description="Disordered" evidence="3">
    <location>
        <begin position="536"/>
        <end position="593"/>
    </location>
</feature>
<name>A0A154PD16_DUFNO</name>
<dbReference type="InterPro" id="IPR019416">
    <property type="entry name" value="NCBP3"/>
</dbReference>
<comment type="similarity">
    <text evidence="1">Belongs to the NCBP3 family.</text>
</comment>
<dbReference type="GO" id="GO:0005634">
    <property type="term" value="C:nucleus"/>
    <property type="evidence" value="ECO:0007669"/>
    <property type="project" value="TreeGrafter"/>
</dbReference>
<organism evidence="4 5">
    <name type="scientific">Dufourea novaeangliae</name>
    <name type="common">Sweat bee</name>
    <dbReference type="NCBI Taxonomy" id="178035"/>
    <lineage>
        <taxon>Eukaryota</taxon>
        <taxon>Metazoa</taxon>
        <taxon>Ecdysozoa</taxon>
        <taxon>Arthropoda</taxon>
        <taxon>Hexapoda</taxon>
        <taxon>Insecta</taxon>
        <taxon>Pterygota</taxon>
        <taxon>Neoptera</taxon>
        <taxon>Endopterygota</taxon>
        <taxon>Hymenoptera</taxon>
        <taxon>Apocrita</taxon>
        <taxon>Aculeata</taxon>
        <taxon>Apoidea</taxon>
        <taxon>Anthophila</taxon>
        <taxon>Halictidae</taxon>
        <taxon>Rophitinae</taxon>
        <taxon>Dufourea</taxon>
    </lineage>
</organism>
<dbReference type="GO" id="GO:0000340">
    <property type="term" value="F:RNA 7-methylguanosine cap binding"/>
    <property type="evidence" value="ECO:0007669"/>
    <property type="project" value="InterPro"/>
</dbReference>
<keyword evidence="5" id="KW-1185">Reference proteome</keyword>
<dbReference type="PANTHER" id="PTHR16291:SF0">
    <property type="entry name" value="NUCLEAR CAP-BINDING PROTEIN SUBUNIT 3"/>
    <property type="match status" value="1"/>
</dbReference>
<feature type="region of interest" description="Disordered" evidence="3">
    <location>
        <begin position="448"/>
        <end position="516"/>
    </location>
</feature>
<reference evidence="4 5" key="1">
    <citation type="submission" date="2015-07" db="EMBL/GenBank/DDBJ databases">
        <title>The genome of Dufourea novaeangliae.</title>
        <authorList>
            <person name="Pan H."/>
            <person name="Kapheim K."/>
        </authorList>
    </citation>
    <scope>NUCLEOTIDE SEQUENCE [LARGE SCALE GENOMIC DNA]</scope>
    <source>
        <strain evidence="4">0120121106</strain>
        <tissue evidence="4">Whole body</tissue>
    </source>
</reference>
<dbReference type="OrthoDB" id="422106at2759"/>
<evidence type="ECO:0000256" key="3">
    <source>
        <dbReference type="SAM" id="MobiDB-lite"/>
    </source>
</evidence>
<dbReference type="AlphaFoldDB" id="A0A154PD16"/>
<feature type="compositionally biased region" description="Basic and acidic residues" evidence="3">
    <location>
        <begin position="576"/>
        <end position="587"/>
    </location>
</feature>
<dbReference type="EMBL" id="KQ434874">
    <property type="protein sequence ID" value="KZC09742.1"/>
    <property type="molecule type" value="Genomic_DNA"/>
</dbReference>
<feature type="compositionally biased region" description="Acidic residues" evidence="3">
    <location>
        <begin position="196"/>
        <end position="206"/>
    </location>
</feature>
<dbReference type="GO" id="GO:0003729">
    <property type="term" value="F:mRNA binding"/>
    <property type="evidence" value="ECO:0007669"/>
    <property type="project" value="InterPro"/>
</dbReference>
<dbReference type="Gene3D" id="3.30.70.330">
    <property type="match status" value="1"/>
</dbReference>
<dbReference type="OMA" id="IEWINDV"/>
<feature type="region of interest" description="Disordered" evidence="3">
    <location>
        <begin position="293"/>
        <end position="376"/>
    </location>
</feature>
<sequence length="593" mass="68206">MDDLMEAMDVEMVPIEDDSKAVDSDQTIEKAFNMKNNQVPEKVETRYENRGGTFTTGIDIFSKEEKLKMEERAKRFGLTEKINNSLSNQEQDLYSSMGIIEDNENTKHVRLNVIHMRGTEDMSTKDVFKYFEDYAPASIEWINDISCNVVWLDNVSAARAMLGLSKRIVGLEKASQKSTKTHDNPDEENNVTNEDSTVEMEDENDSTNDTSQTDCINIKNINCPLPPGSWRKGIDYPKSKAIFLRFASRADKKQHNAEKMSEYYKKYGNPNFGGIKGILTESRKRMYKQIRQTKKRFKEEDQEDSKNQKRAKNPWGALSESWGMNDFVEDDFGTTNDHKDQGPSVKERLGVKYPSKDPTPVQEKETSESSDSENDWCKRSKVLRMRMHADDEEEKIHKRRAKIRQQTLLNNFDKGNDLRSRLGRSRKATQFRDAIQVVVTNTNATKMNSIKANDSEEEDGEIIEEDESQEKEEGEWQESDEEEQEEEDEEEDYSDEDSDRPAKEVQGPKGSVIKVVQNKPRVASTVWARLNNVVKSEVTDSSVKDRQSRVRDLRSTLKSGDLRSRIGSHTRGRSPLRIEVKNDKYTEEGSEAE</sequence>
<proteinExistence type="inferred from homology"/>
<feature type="compositionally biased region" description="Acidic residues" evidence="3">
    <location>
        <begin position="455"/>
        <end position="498"/>
    </location>
</feature>
<gene>
    <name evidence="4" type="ORF">WN55_00877</name>
</gene>
<evidence type="ECO:0000256" key="1">
    <source>
        <dbReference type="ARBA" id="ARBA00006069"/>
    </source>
</evidence>
<feature type="region of interest" description="Disordered" evidence="3">
    <location>
        <begin position="173"/>
        <end position="218"/>
    </location>
</feature>
<feature type="compositionally biased region" description="Basic and acidic residues" evidence="3">
    <location>
        <begin position="336"/>
        <end position="350"/>
    </location>
</feature>
<dbReference type="STRING" id="178035.A0A154PD16"/>
<dbReference type="InterPro" id="IPR012677">
    <property type="entry name" value="Nucleotide-bd_a/b_plait_sf"/>
</dbReference>
<protein>
    <recommendedName>
        <fullName evidence="2">Nuclear cap-binding protein subunit 3</fullName>
    </recommendedName>
</protein>
<dbReference type="PANTHER" id="PTHR16291">
    <property type="entry name" value="NUCLEAR CAP-BINDING PROTEIN SUBUNIT 3"/>
    <property type="match status" value="1"/>
</dbReference>
<accession>A0A154PD16</accession>
<dbReference type="Proteomes" id="UP000076502">
    <property type="component" value="Unassembled WGS sequence"/>
</dbReference>